<gene>
    <name evidence="2" type="ORF">vBYenM20116_022</name>
</gene>
<protein>
    <submittedName>
        <fullName evidence="2">Uncharacterized protein</fullName>
    </submittedName>
</protein>
<sequence length="31" mass="3263">MAMATTKASCDGAGTTARTRRESGWSRSLMA</sequence>
<proteinExistence type="predicted"/>
<evidence type="ECO:0000256" key="1">
    <source>
        <dbReference type="SAM" id="MobiDB-lite"/>
    </source>
</evidence>
<accession>A0AAE9FQ64</accession>
<organism evidence="2 3">
    <name type="scientific">Yersinia phage vB_YenM_201.16</name>
    <dbReference type="NCBI Taxonomy" id="2918921"/>
    <lineage>
        <taxon>Viruses</taxon>
        <taxon>Duplodnaviria</taxon>
        <taxon>Heunggongvirae</taxon>
        <taxon>Uroviricota</taxon>
        <taxon>Caudoviricetes</taxon>
        <taxon>Peduoviridae</taxon>
        <taxon>Duonihilunusvirus</taxon>
        <taxon>Duonihilunusvirus YenM20116</taxon>
    </lineage>
</organism>
<dbReference type="Proteomes" id="UP000829411">
    <property type="component" value="Segment"/>
</dbReference>
<feature type="region of interest" description="Disordered" evidence="1">
    <location>
        <begin position="1"/>
        <end position="31"/>
    </location>
</feature>
<reference evidence="2" key="1">
    <citation type="submission" date="2021-12" db="EMBL/GenBank/DDBJ databases">
        <title>Genomes of temperate Yersinia enterocolitica phages.</title>
        <authorList>
            <person name="Hammerl J.A."/>
            <person name="Hertwig S."/>
        </authorList>
    </citation>
    <scope>NUCLEOTIDE SEQUENCE</scope>
</reference>
<evidence type="ECO:0000313" key="2">
    <source>
        <dbReference type="EMBL" id="UNA05965.1"/>
    </source>
</evidence>
<name>A0AAE9FQ64_9CAUD</name>
<dbReference type="EMBL" id="OM046628">
    <property type="protein sequence ID" value="UNA05965.1"/>
    <property type="molecule type" value="Genomic_DNA"/>
</dbReference>
<keyword evidence="3" id="KW-1185">Reference proteome</keyword>
<evidence type="ECO:0000313" key="3">
    <source>
        <dbReference type="Proteomes" id="UP000829411"/>
    </source>
</evidence>